<sequence>MVDKWRTEDGRVVERWGGEAGVCTVRWSGTVREGELLKCEGRSVAVERRGKLNRPIALVGTLEECMGRRCSASAHWRMQFYL</sequence>
<reference evidence="1 2" key="1">
    <citation type="submission" date="2019-05" db="EMBL/GenBank/DDBJ databases">
        <title>Another draft genome of Portunus trituberculatus and its Hox gene families provides insights of decapod evolution.</title>
        <authorList>
            <person name="Jeong J.-H."/>
            <person name="Song I."/>
            <person name="Kim S."/>
            <person name="Choi T."/>
            <person name="Kim D."/>
            <person name="Ryu S."/>
            <person name="Kim W."/>
        </authorList>
    </citation>
    <scope>NUCLEOTIDE SEQUENCE [LARGE SCALE GENOMIC DNA]</scope>
    <source>
        <tissue evidence="1">Muscle</tissue>
    </source>
</reference>
<comment type="caution">
    <text evidence="1">The sequence shown here is derived from an EMBL/GenBank/DDBJ whole genome shotgun (WGS) entry which is preliminary data.</text>
</comment>
<protein>
    <submittedName>
        <fullName evidence="1">Uncharacterized protein</fullName>
    </submittedName>
</protein>
<evidence type="ECO:0000313" key="2">
    <source>
        <dbReference type="Proteomes" id="UP000324222"/>
    </source>
</evidence>
<name>A0A5B7JL15_PORTR</name>
<proteinExistence type="predicted"/>
<evidence type="ECO:0000313" key="1">
    <source>
        <dbReference type="EMBL" id="MPC93738.1"/>
    </source>
</evidence>
<organism evidence="1 2">
    <name type="scientific">Portunus trituberculatus</name>
    <name type="common">Swimming crab</name>
    <name type="synonym">Neptunus trituberculatus</name>
    <dbReference type="NCBI Taxonomy" id="210409"/>
    <lineage>
        <taxon>Eukaryota</taxon>
        <taxon>Metazoa</taxon>
        <taxon>Ecdysozoa</taxon>
        <taxon>Arthropoda</taxon>
        <taxon>Crustacea</taxon>
        <taxon>Multicrustacea</taxon>
        <taxon>Malacostraca</taxon>
        <taxon>Eumalacostraca</taxon>
        <taxon>Eucarida</taxon>
        <taxon>Decapoda</taxon>
        <taxon>Pleocyemata</taxon>
        <taxon>Brachyura</taxon>
        <taxon>Eubrachyura</taxon>
        <taxon>Portunoidea</taxon>
        <taxon>Portunidae</taxon>
        <taxon>Portuninae</taxon>
        <taxon>Portunus</taxon>
    </lineage>
</organism>
<accession>A0A5B7JL15</accession>
<dbReference type="AlphaFoldDB" id="A0A5B7JL15"/>
<keyword evidence="2" id="KW-1185">Reference proteome</keyword>
<gene>
    <name evidence="1" type="ORF">E2C01_088878</name>
</gene>
<dbReference type="EMBL" id="VSRR010095930">
    <property type="protein sequence ID" value="MPC93738.1"/>
    <property type="molecule type" value="Genomic_DNA"/>
</dbReference>
<dbReference type="Proteomes" id="UP000324222">
    <property type="component" value="Unassembled WGS sequence"/>
</dbReference>